<proteinExistence type="predicted"/>
<dbReference type="InterPro" id="IPR036156">
    <property type="entry name" value="Beta-gal/glucu_dom_sf"/>
</dbReference>
<dbReference type="KEGG" id="pgu:PGUG_05677"/>
<keyword evidence="1" id="KW-0326">Glycosidase</keyword>
<organism evidence="4 5">
    <name type="scientific">Meyerozyma guilliermondii (strain ATCC 6260 / CBS 566 / DSM 6381 / JCM 1539 / NBRC 10279 / NRRL Y-324)</name>
    <name type="common">Yeast</name>
    <name type="synonym">Candida guilliermondii</name>
    <dbReference type="NCBI Taxonomy" id="294746"/>
    <lineage>
        <taxon>Eukaryota</taxon>
        <taxon>Fungi</taxon>
        <taxon>Dikarya</taxon>
        <taxon>Ascomycota</taxon>
        <taxon>Saccharomycotina</taxon>
        <taxon>Pichiomycetes</taxon>
        <taxon>Debaryomycetaceae</taxon>
        <taxon>Meyerozyma</taxon>
    </lineage>
</organism>
<dbReference type="InParanoid" id="A5DQX6"/>
<keyword evidence="1" id="KW-0378">Hydrolase</keyword>
<dbReference type="STRING" id="294746.A5DQX6"/>
<dbReference type="SUPFAM" id="SSF51445">
    <property type="entry name" value="(Trans)glycosidases"/>
    <property type="match status" value="1"/>
</dbReference>
<keyword evidence="5" id="KW-1185">Reference proteome</keyword>
<dbReference type="Pfam" id="PF17786">
    <property type="entry name" value="Mannosidase_ig"/>
    <property type="match status" value="1"/>
</dbReference>
<dbReference type="InterPro" id="IPR041625">
    <property type="entry name" value="Beta-mannosidase_Ig"/>
</dbReference>
<dbReference type="SUPFAM" id="SSF49303">
    <property type="entry name" value="beta-Galactosidase/glucuronidase domain"/>
    <property type="match status" value="1"/>
</dbReference>
<dbReference type="PANTHER" id="PTHR43730">
    <property type="entry name" value="BETA-MANNOSIDASE"/>
    <property type="match status" value="1"/>
</dbReference>
<dbReference type="RefSeq" id="XP_001481914.2">
    <property type="nucleotide sequence ID" value="XM_001481864.1"/>
</dbReference>
<dbReference type="OMA" id="RPARCIM"/>
<reference evidence="4 5" key="1">
    <citation type="journal article" date="2009" name="Nature">
        <title>Evolution of pathogenicity and sexual reproduction in eight Candida genomes.</title>
        <authorList>
            <person name="Butler G."/>
            <person name="Rasmussen M.D."/>
            <person name="Lin M.F."/>
            <person name="Santos M.A."/>
            <person name="Sakthikumar S."/>
            <person name="Munro C.A."/>
            <person name="Rheinbay E."/>
            <person name="Grabherr M."/>
            <person name="Forche A."/>
            <person name="Reedy J.L."/>
            <person name="Agrafioti I."/>
            <person name="Arnaud M.B."/>
            <person name="Bates S."/>
            <person name="Brown A.J."/>
            <person name="Brunke S."/>
            <person name="Costanzo M.C."/>
            <person name="Fitzpatrick D.A."/>
            <person name="de Groot P.W."/>
            <person name="Harris D."/>
            <person name="Hoyer L.L."/>
            <person name="Hube B."/>
            <person name="Klis F.M."/>
            <person name="Kodira C."/>
            <person name="Lennard N."/>
            <person name="Logue M.E."/>
            <person name="Martin R."/>
            <person name="Neiman A.M."/>
            <person name="Nikolaou E."/>
            <person name="Quail M.A."/>
            <person name="Quinn J."/>
            <person name="Santos M.C."/>
            <person name="Schmitzberger F.F."/>
            <person name="Sherlock G."/>
            <person name="Shah P."/>
            <person name="Silverstein K.A."/>
            <person name="Skrzypek M.S."/>
            <person name="Soll D."/>
            <person name="Staggs R."/>
            <person name="Stansfield I."/>
            <person name="Stumpf M.P."/>
            <person name="Sudbery P.E."/>
            <person name="Srikantha T."/>
            <person name="Zeng Q."/>
            <person name="Berman J."/>
            <person name="Berriman M."/>
            <person name="Heitman J."/>
            <person name="Gow N.A."/>
            <person name="Lorenz M.C."/>
            <person name="Birren B.W."/>
            <person name="Kellis M."/>
            <person name="Cuomo C.A."/>
        </authorList>
    </citation>
    <scope>NUCLEOTIDE SEQUENCE [LARGE SCALE GENOMIC DNA]</scope>
    <source>
        <strain evidence="5">ATCC 6260 / CBS 566 / DSM 6381 / JCM 1539 / NBRC 10279 / NRRL Y-324</strain>
    </source>
</reference>
<sequence length="275" mass="31563">MYTHRLLPTHPAWIYATQLMQSECLGYAYRCWRRQWKGEGQRYSGGAIVWQINDCWPVASWALVDYYRRPKLAFYSVKRESRTVGVGMYRTEEKHTPEQAKAVSEAGPPHDYSKADLYVDIWGVNSSVVDIPAILKVDIYNVTSGEKVDSLDDRAIVLKQNQTTELVSRHFLKYDFPVVVYSRFVSEDGSVIGSAADWPQPLKYLKFNDREISFRVEENKIVLSANKPVKGVEVVLKNDLFLEDNGFDIFPGDEKVVGVQGIREEDVESVRYYGN</sequence>
<protein>
    <submittedName>
        <fullName evidence="4">Uncharacterized protein</fullName>
    </submittedName>
</protein>
<evidence type="ECO:0000259" key="2">
    <source>
        <dbReference type="Pfam" id="PF17753"/>
    </source>
</evidence>
<evidence type="ECO:0000313" key="4">
    <source>
        <dbReference type="EMBL" id="EDK41579.2"/>
    </source>
</evidence>
<dbReference type="InterPro" id="IPR017853">
    <property type="entry name" value="GH"/>
</dbReference>
<dbReference type="GeneID" id="5123793"/>
<dbReference type="InterPro" id="IPR050887">
    <property type="entry name" value="Beta-mannosidase_GH2"/>
</dbReference>
<dbReference type="InterPro" id="IPR041447">
    <property type="entry name" value="Mannosidase_ig"/>
</dbReference>
<dbReference type="InterPro" id="IPR013783">
    <property type="entry name" value="Ig-like_fold"/>
</dbReference>
<dbReference type="GO" id="GO:0006516">
    <property type="term" value="P:glycoprotein catabolic process"/>
    <property type="evidence" value="ECO:0007669"/>
    <property type="project" value="TreeGrafter"/>
</dbReference>
<dbReference type="HOGENOM" id="CLU_050391_0_0_1"/>
<evidence type="ECO:0000256" key="1">
    <source>
        <dbReference type="ARBA" id="ARBA00023295"/>
    </source>
</evidence>
<accession>A5DQX6</accession>
<feature type="domain" description="Beta-mannosidase Ig-fold" evidence="2">
    <location>
        <begin position="217"/>
        <end position="261"/>
    </location>
</feature>
<feature type="domain" description="Mannosidase Ig/CBM-like" evidence="3">
    <location>
        <begin position="119"/>
        <end position="204"/>
    </location>
</feature>
<name>A5DQX6_PICGU</name>
<dbReference type="PANTHER" id="PTHR43730:SF1">
    <property type="entry name" value="BETA-MANNOSIDASE"/>
    <property type="match status" value="1"/>
</dbReference>
<evidence type="ECO:0000259" key="3">
    <source>
        <dbReference type="Pfam" id="PF17786"/>
    </source>
</evidence>
<dbReference type="Proteomes" id="UP000001997">
    <property type="component" value="Unassembled WGS sequence"/>
</dbReference>
<dbReference type="AlphaFoldDB" id="A5DQX6"/>
<dbReference type="eggNOG" id="KOG2230">
    <property type="taxonomic scope" value="Eukaryota"/>
</dbReference>
<dbReference type="Gene3D" id="3.20.20.80">
    <property type="entry name" value="Glycosidases"/>
    <property type="match status" value="1"/>
</dbReference>
<dbReference type="EMBL" id="CH408162">
    <property type="protein sequence ID" value="EDK41579.2"/>
    <property type="molecule type" value="Genomic_DNA"/>
</dbReference>
<dbReference type="GO" id="GO:0004567">
    <property type="term" value="F:beta-mannosidase activity"/>
    <property type="evidence" value="ECO:0007669"/>
    <property type="project" value="TreeGrafter"/>
</dbReference>
<dbReference type="Pfam" id="PF17753">
    <property type="entry name" value="Ig_mannosidase"/>
    <property type="match status" value="1"/>
</dbReference>
<gene>
    <name evidence="4" type="ORF">PGUG_05677</name>
</gene>
<dbReference type="VEuPathDB" id="FungiDB:PGUG_05677"/>
<dbReference type="Gene3D" id="2.60.40.10">
    <property type="entry name" value="Immunoglobulins"/>
    <property type="match status" value="1"/>
</dbReference>
<dbReference type="OrthoDB" id="2866996at2759"/>
<evidence type="ECO:0000313" key="5">
    <source>
        <dbReference type="Proteomes" id="UP000001997"/>
    </source>
</evidence>